<comment type="caution">
    <text evidence="2">The sequence shown here is derived from an EMBL/GenBank/DDBJ whole genome shotgun (WGS) entry which is preliminary data.</text>
</comment>
<dbReference type="InterPro" id="IPR011009">
    <property type="entry name" value="Kinase-like_dom_sf"/>
</dbReference>
<organism evidence="2 3">
    <name type="scientific">Tetraparma gracilis</name>
    <dbReference type="NCBI Taxonomy" id="2962635"/>
    <lineage>
        <taxon>Eukaryota</taxon>
        <taxon>Sar</taxon>
        <taxon>Stramenopiles</taxon>
        <taxon>Ochrophyta</taxon>
        <taxon>Bolidophyceae</taxon>
        <taxon>Parmales</taxon>
        <taxon>Triparmaceae</taxon>
        <taxon>Tetraparma</taxon>
    </lineage>
</organism>
<feature type="compositionally biased region" description="Basic and acidic residues" evidence="1">
    <location>
        <begin position="21"/>
        <end position="36"/>
    </location>
</feature>
<reference evidence="2 3" key="1">
    <citation type="journal article" date="2023" name="Commun. Biol.">
        <title>Genome analysis of Parmales, the sister group of diatoms, reveals the evolutionary specialization of diatoms from phago-mixotrophs to photoautotrophs.</title>
        <authorList>
            <person name="Ban H."/>
            <person name="Sato S."/>
            <person name="Yoshikawa S."/>
            <person name="Yamada K."/>
            <person name="Nakamura Y."/>
            <person name="Ichinomiya M."/>
            <person name="Sato N."/>
            <person name="Blanc-Mathieu R."/>
            <person name="Endo H."/>
            <person name="Kuwata A."/>
            <person name="Ogata H."/>
        </authorList>
    </citation>
    <scope>NUCLEOTIDE SEQUENCE [LARGE SCALE GENOMIC DNA]</scope>
</reference>
<gene>
    <name evidence="2" type="ORF">TeGR_g10946</name>
</gene>
<feature type="region of interest" description="Disordered" evidence="1">
    <location>
        <begin position="560"/>
        <end position="601"/>
    </location>
</feature>
<protein>
    <recommendedName>
        <fullName evidence="4">Aminoglycoside phosphotransferase domain-containing protein</fullName>
    </recommendedName>
</protein>
<dbReference type="EMBL" id="BRYB01000079">
    <property type="protein sequence ID" value="GMI22284.1"/>
    <property type="molecule type" value="Genomic_DNA"/>
</dbReference>
<name>A0ABQ6M9R0_9STRA</name>
<dbReference type="Proteomes" id="UP001165060">
    <property type="component" value="Unassembled WGS sequence"/>
</dbReference>
<dbReference type="Gene3D" id="3.90.1200.10">
    <property type="match status" value="1"/>
</dbReference>
<feature type="region of interest" description="Disordered" evidence="1">
    <location>
        <begin position="1"/>
        <end position="63"/>
    </location>
</feature>
<dbReference type="SUPFAM" id="SSF56112">
    <property type="entry name" value="Protein kinase-like (PK-like)"/>
    <property type="match status" value="1"/>
</dbReference>
<sequence length="601" mass="64935">MDAPLPGPLAPDHLDEVDEAPASREVRSYSYEDAHPPIHITPPKTPPPKTPPTPAAAEGPSPAQVVAAMSEANASAVLALVMSESNPLSEHAALQQFAAGLSQGGCLRVTVLAGGLTNCSYRVWLDATQDDPDSEYEGGPAVFAKLGFSHAPWNEGFEYPQERLVGEATAMSVFGMVAPGCAAVPFFVREVADGTILVTEYSTTDEQIANQFIEGCVDPRPVVGLARALAKLHCAGSGAAKRVGVEVSTFNELVRGCTLDMLQSLGSTDLAKIRAGKGRLAKLANQIPSVGSLFEALIASYERKDCLIHSDAHAFNMLVEPKPSTAIYDFAKFAERGTFTLVDFEMSMAGPIGKDAGTFMSFPLCAVLAHARDSNNPDALDIRRLMHTFWDQYELELRANGKGDEFVRDAFVSSVGWCGFFTLINAINEFHIDLLHFDHELDLAKVKDSAGVMGLKWLELAFNPDKTKGLPLGEIKQRFFSVVDQELIEVQQGVLILDLGNEDDGDVDAHIKKLLRLSTTDSRRSSVLRQSLTKVSDAEFYGGPKRRRSTLQFAIGESFVADGRQSAGSEQEDDDSEEEFSPEQAPLTGKELVEGWEAGGA</sequence>
<evidence type="ECO:0008006" key="4">
    <source>
        <dbReference type="Google" id="ProtNLM"/>
    </source>
</evidence>
<evidence type="ECO:0000313" key="3">
    <source>
        <dbReference type="Proteomes" id="UP001165060"/>
    </source>
</evidence>
<evidence type="ECO:0000313" key="2">
    <source>
        <dbReference type="EMBL" id="GMI22284.1"/>
    </source>
</evidence>
<feature type="compositionally biased region" description="Acidic residues" evidence="1">
    <location>
        <begin position="570"/>
        <end position="581"/>
    </location>
</feature>
<keyword evidence="3" id="KW-1185">Reference proteome</keyword>
<proteinExistence type="predicted"/>
<feature type="compositionally biased region" description="Pro residues" evidence="1">
    <location>
        <begin position="39"/>
        <end position="54"/>
    </location>
</feature>
<evidence type="ECO:0000256" key="1">
    <source>
        <dbReference type="SAM" id="MobiDB-lite"/>
    </source>
</evidence>
<accession>A0ABQ6M9R0</accession>